<accession>A0A0E9XNL2</accession>
<reference evidence="1" key="1">
    <citation type="submission" date="2014-11" db="EMBL/GenBank/DDBJ databases">
        <authorList>
            <person name="Amaro Gonzalez C."/>
        </authorList>
    </citation>
    <scope>NUCLEOTIDE SEQUENCE</scope>
</reference>
<evidence type="ECO:0000313" key="1">
    <source>
        <dbReference type="EMBL" id="JAI04323.1"/>
    </source>
</evidence>
<sequence>MLLQLEHCLCLKLVHY</sequence>
<name>A0A0E9XNL2_ANGAN</name>
<protein>
    <submittedName>
        <fullName evidence="1">Uncharacterized protein</fullName>
    </submittedName>
</protein>
<reference evidence="1" key="2">
    <citation type="journal article" date="2015" name="Fish Shellfish Immunol.">
        <title>Early steps in the European eel (Anguilla anguilla)-Vibrio vulnificus interaction in the gills: Role of the RtxA13 toxin.</title>
        <authorList>
            <person name="Callol A."/>
            <person name="Pajuelo D."/>
            <person name="Ebbesson L."/>
            <person name="Teles M."/>
            <person name="MacKenzie S."/>
            <person name="Amaro C."/>
        </authorList>
    </citation>
    <scope>NUCLEOTIDE SEQUENCE</scope>
</reference>
<dbReference type="AlphaFoldDB" id="A0A0E9XNL2"/>
<proteinExistence type="predicted"/>
<dbReference type="EMBL" id="GBXM01004255">
    <property type="protein sequence ID" value="JAI04323.1"/>
    <property type="molecule type" value="Transcribed_RNA"/>
</dbReference>
<organism evidence="1">
    <name type="scientific">Anguilla anguilla</name>
    <name type="common">European freshwater eel</name>
    <name type="synonym">Muraena anguilla</name>
    <dbReference type="NCBI Taxonomy" id="7936"/>
    <lineage>
        <taxon>Eukaryota</taxon>
        <taxon>Metazoa</taxon>
        <taxon>Chordata</taxon>
        <taxon>Craniata</taxon>
        <taxon>Vertebrata</taxon>
        <taxon>Euteleostomi</taxon>
        <taxon>Actinopterygii</taxon>
        <taxon>Neopterygii</taxon>
        <taxon>Teleostei</taxon>
        <taxon>Anguilliformes</taxon>
        <taxon>Anguillidae</taxon>
        <taxon>Anguilla</taxon>
    </lineage>
</organism>